<dbReference type="Gene3D" id="3.20.20.140">
    <property type="entry name" value="Metal-dependent hydrolases"/>
    <property type="match status" value="1"/>
</dbReference>
<dbReference type="PANTHER" id="PTHR21240">
    <property type="entry name" value="2-AMINO-3-CARBOXYLMUCONATE-6-SEMIALDEHYDE DECARBOXYLASE"/>
    <property type="match status" value="1"/>
</dbReference>
<dbReference type="InterPro" id="IPR006680">
    <property type="entry name" value="Amidohydro-rel"/>
</dbReference>
<reference evidence="3 4" key="1">
    <citation type="submission" date="2019-06" db="EMBL/GenBank/DDBJ databases">
        <title>Draft genome sequence of [Clostridium] clostridioforme NBRC 113352.</title>
        <authorList>
            <person name="Miura T."/>
            <person name="Furukawa M."/>
            <person name="Shimamura M."/>
            <person name="Ohyama Y."/>
            <person name="Yamazoe A."/>
            <person name="Kawasaki H."/>
        </authorList>
    </citation>
    <scope>NUCLEOTIDE SEQUENCE [LARGE SCALE GENOMIC DNA]</scope>
    <source>
        <strain evidence="3 4">NBRC 113352</strain>
    </source>
</reference>
<dbReference type="Pfam" id="PF04909">
    <property type="entry name" value="Amidohydro_2"/>
    <property type="match status" value="1"/>
</dbReference>
<accession>A0A829WJX3</accession>
<protein>
    <submittedName>
        <fullName evidence="3">Amidohydrolase</fullName>
    </submittedName>
</protein>
<keyword evidence="3" id="KW-0378">Hydrolase</keyword>
<name>A0A829WJX3_9FIRM</name>
<dbReference type="GO" id="GO:0016787">
    <property type="term" value="F:hydrolase activity"/>
    <property type="evidence" value="ECO:0007669"/>
    <property type="project" value="UniProtKB-KW"/>
</dbReference>
<dbReference type="RefSeq" id="WP_242827402.1">
    <property type="nucleotide sequence ID" value="NZ_BJLB01000001.1"/>
</dbReference>
<dbReference type="EMBL" id="BJLB01000001">
    <property type="protein sequence ID" value="GEA39093.1"/>
    <property type="molecule type" value="Genomic_DNA"/>
</dbReference>
<proteinExistence type="predicted"/>
<dbReference type="InterPro" id="IPR032465">
    <property type="entry name" value="ACMSD"/>
</dbReference>
<dbReference type="GO" id="GO:0016831">
    <property type="term" value="F:carboxy-lyase activity"/>
    <property type="evidence" value="ECO:0007669"/>
    <property type="project" value="InterPro"/>
</dbReference>
<organism evidence="3 4">
    <name type="scientific">Enterocloster clostridioformis</name>
    <dbReference type="NCBI Taxonomy" id="1531"/>
    <lineage>
        <taxon>Bacteria</taxon>
        <taxon>Bacillati</taxon>
        <taxon>Bacillota</taxon>
        <taxon>Clostridia</taxon>
        <taxon>Lachnospirales</taxon>
        <taxon>Lachnospiraceae</taxon>
        <taxon>Enterocloster</taxon>
    </lineage>
</organism>
<evidence type="ECO:0000313" key="4">
    <source>
        <dbReference type="Proteomes" id="UP000315200"/>
    </source>
</evidence>
<dbReference type="SUPFAM" id="SSF51556">
    <property type="entry name" value="Metallo-dependent hydrolases"/>
    <property type="match status" value="1"/>
</dbReference>
<dbReference type="Proteomes" id="UP000315200">
    <property type="component" value="Unassembled WGS sequence"/>
</dbReference>
<evidence type="ECO:0000259" key="2">
    <source>
        <dbReference type="Pfam" id="PF04909"/>
    </source>
</evidence>
<dbReference type="InterPro" id="IPR032466">
    <property type="entry name" value="Metal_Hydrolase"/>
</dbReference>
<gene>
    <name evidence="3" type="ORF">Ccl03g_48060</name>
</gene>
<evidence type="ECO:0000313" key="3">
    <source>
        <dbReference type="EMBL" id="GEA39093.1"/>
    </source>
</evidence>
<keyword evidence="1" id="KW-0456">Lyase</keyword>
<sequence length="304" mass="34125">MAMKLIDAHTHVFEQLCGFGPRGELRPIGGGRARWANGDEIEMIPPGLGERSFTADTLAALLRENHVERAVLLQGSFYGFQNEYVLESARHYPELFVPAATCDPFCKEAKYLLHRFIHEMGFRIVKFETSSGGGLMGYHGDFRIDGDVFREVFAMIAEAGATLVLDIGSPGMPSFQPEAVAEIAQRHPKMKILVCHLLAPVLGDYKILEEGLRILALPNVWFDLAAVPWNVAPETYPYPTGQGFVKLARQTVGAEKLVWGTDVPSPLTRENYENLWRYLYEGNIFSDLELEQVMYKNAKDVYPL</sequence>
<comment type="caution">
    <text evidence="3">The sequence shown here is derived from an EMBL/GenBank/DDBJ whole genome shotgun (WGS) entry which is preliminary data.</text>
</comment>
<feature type="domain" description="Amidohydrolase-related" evidence="2">
    <location>
        <begin position="6"/>
        <end position="304"/>
    </location>
</feature>
<evidence type="ECO:0000256" key="1">
    <source>
        <dbReference type="ARBA" id="ARBA00023239"/>
    </source>
</evidence>
<dbReference type="AlphaFoldDB" id="A0A829WJX3"/>
<dbReference type="GeneID" id="57963548"/>